<dbReference type="GO" id="GO:0005737">
    <property type="term" value="C:cytoplasm"/>
    <property type="evidence" value="ECO:0007669"/>
    <property type="project" value="UniProtKB-SubCell"/>
</dbReference>
<dbReference type="SUPFAM" id="SSF56235">
    <property type="entry name" value="N-terminal nucleophile aminohydrolases (Ntn hydrolases)"/>
    <property type="match status" value="1"/>
</dbReference>
<dbReference type="STRING" id="133385.A0A2T9YW57"/>
<dbReference type="GO" id="GO:0019773">
    <property type="term" value="C:proteasome core complex, alpha-subunit complex"/>
    <property type="evidence" value="ECO:0007669"/>
    <property type="project" value="UniProtKB-UniRule"/>
</dbReference>
<keyword evidence="5" id="KW-0963">Cytoplasm</keyword>
<dbReference type="InterPro" id="IPR023332">
    <property type="entry name" value="Proteasome_alpha-type"/>
</dbReference>
<dbReference type="SMART" id="SM00948">
    <property type="entry name" value="Proteasome_A_N"/>
    <property type="match status" value="1"/>
</dbReference>
<dbReference type="GO" id="GO:0006511">
    <property type="term" value="P:ubiquitin-dependent protein catabolic process"/>
    <property type="evidence" value="ECO:0007669"/>
    <property type="project" value="InterPro"/>
</dbReference>
<comment type="caution">
    <text evidence="7">The sequence shown here is derived from an EMBL/GenBank/DDBJ whole genome shotgun (WGS) entry which is preliminary data.</text>
</comment>
<comment type="subunit">
    <text evidence="5">The 26S proteasome consists of a 20S proteasome core and two 19S regulatory subunits.</text>
</comment>
<dbReference type="AlphaFoldDB" id="A0A2T9YW57"/>
<dbReference type="OrthoDB" id="431557at2759"/>
<keyword evidence="3 5" id="KW-0539">Nucleus</keyword>
<accession>A0A2T9YW57</accession>
<dbReference type="CDD" id="cd03752">
    <property type="entry name" value="proteasome_alpha_type_4"/>
    <property type="match status" value="1"/>
</dbReference>
<evidence type="ECO:0000313" key="7">
    <source>
        <dbReference type="EMBL" id="PVU96534.1"/>
    </source>
</evidence>
<dbReference type="PROSITE" id="PS51475">
    <property type="entry name" value="PROTEASOME_ALPHA_2"/>
    <property type="match status" value="1"/>
</dbReference>
<sequence length="253" mass="27859">MARRYDSRTTIFSPEGRLFQVEYAMEAINHAGTVIAILSDKGIILSAEKQQSSKLLDSSIEGEKIYEINSNLVAGVAGITSDANLLINESRLFSQRYLSTYDDIIPVELLVKNICDVKQGYTQFGGLRPFGASFLVAGWDPIVGFQLYQTDPAGNYSGWKAACIGENSSSAQSLLKQEYKDDQDSPMTFEDSLELVCKVMSKIIDSSKLSSENLEFASITLVDGAPKVHIFSFSETDQVLKKYAASKNDKSTQ</sequence>
<organism evidence="7 8">
    <name type="scientific">Smittium simulii</name>
    <dbReference type="NCBI Taxonomy" id="133385"/>
    <lineage>
        <taxon>Eukaryota</taxon>
        <taxon>Fungi</taxon>
        <taxon>Fungi incertae sedis</taxon>
        <taxon>Zoopagomycota</taxon>
        <taxon>Kickxellomycotina</taxon>
        <taxon>Harpellomycetes</taxon>
        <taxon>Harpellales</taxon>
        <taxon>Legeriomycetaceae</taxon>
        <taxon>Smittium</taxon>
    </lineage>
</organism>
<dbReference type="Proteomes" id="UP000245383">
    <property type="component" value="Unassembled WGS sequence"/>
</dbReference>
<evidence type="ECO:0000259" key="6">
    <source>
        <dbReference type="PROSITE" id="PS00388"/>
    </source>
</evidence>
<keyword evidence="8" id="KW-1185">Reference proteome</keyword>
<gene>
    <name evidence="7" type="ORF">BB561_001136</name>
</gene>
<dbReference type="EMBL" id="MBFR01000030">
    <property type="protein sequence ID" value="PVU96534.1"/>
    <property type="molecule type" value="Genomic_DNA"/>
</dbReference>
<proteinExistence type="inferred from homology"/>
<dbReference type="InterPro" id="IPR001353">
    <property type="entry name" value="Proteasome_sua/b"/>
</dbReference>
<evidence type="ECO:0000256" key="5">
    <source>
        <dbReference type="RuleBase" id="RU000551"/>
    </source>
</evidence>
<dbReference type="InterPro" id="IPR029055">
    <property type="entry name" value="Ntn_hydrolases_N"/>
</dbReference>
<evidence type="ECO:0000256" key="4">
    <source>
        <dbReference type="PROSITE-ProRule" id="PRU00808"/>
    </source>
</evidence>
<evidence type="ECO:0000256" key="1">
    <source>
        <dbReference type="ARBA" id="ARBA00002000"/>
    </source>
</evidence>
<evidence type="ECO:0000313" key="8">
    <source>
        <dbReference type="Proteomes" id="UP000245383"/>
    </source>
</evidence>
<reference evidence="7 8" key="1">
    <citation type="journal article" date="2018" name="MBio">
        <title>Comparative Genomics Reveals the Core Gene Toolbox for the Fungus-Insect Symbiosis.</title>
        <authorList>
            <person name="Wang Y."/>
            <person name="Stata M."/>
            <person name="Wang W."/>
            <person name="Stajich J.E."/>
            <person name="White M.M."/>
            <person name="Moncalvo J.M."/>
        </authorList>
    </citation>
    <scope>NUCLEOTIDE SEQUENCE [LARGE SCALE GENOMIC DNA]</scope>
    <source>
        <strain evidence="7 8">SWE-8-4</strain>
    </source>
</reference>
<dbReference type="Gene3D" id="3.60.20.10">
    <property type="entry name" value="Glutamine Phosphoribosylpyrophosphate, subunit 1, domain 1"/>
    <property type="match status" value="1"/>
</dbReference>
<comment type="similarity">
    <text evidence="4 5">Belongs to the peptidase T1A family.</text>
</comment>
<name>A0A2T9YW57_9FUNG</name>
<dbReference type="GO" id="GO:0005634">
    <property type="term" value="C:nucleus"/>
    <property type="evidence" value="ECO:0007669"/>
    <property type="project" value="UniProtKB-SubCell"/>
</dbReference>
<comment type="function">
    <text evidence="1">The proteasome is a multicatalytic proteinase complex which is characterized by its ability to cleave peptides with Arg, Phe, Tyr, Leu, and Glu adjacent to the leaving group at neutral or slightly basic pH. The proteasome has an ATP-dependent proteolytic activity.</text>
</comment>
<keyword evidence="2 4" id="KW-0647">Proteasome</keyword>
<comment type="subcellular location">
    <subcellularLocation>
        <location evidence="5">Cytoplasm</location>
    </subcellularLocation>
    <subcellularLocation>
        <location evidence="5">Nucleus</location>
    </subcellularLocation>
</comment>
<protein>
    <recommendedName>
        <fullName evidence="5">Proteasome subunit alpha type</fullName>
    </recommendedName>
</protein>
<dbReference type="Pfam" id="PF10584">
    <property type="entry name" value="Proteasome_A_N"/>
    <property type="match status" value="1"/>
</dbReference>
<feature type="domain" description="Proteasome alpha-type subunits" evidence="6">
    <location>
        <begin position="5"/>
        <end position="27"/>
    </location>
</feature>
<dbReference type="FunFam" id="3.60.20.10:FF:000031">
    <property type="entry name" value="Proteasome subunit alpha type"/>
    <property type="match status" value="1"/>
</dbReference>
<dbReference type="Pfam" id="PF00227">
    <property type="entry name" value="Proteasome"/>
    <property type="match status" value="1"/>
</dbReference>
<dbReference type="PROSITE" id="PS00388">
    <property type="entry name" value="PROTEASOME_ALPHA_1"/>
    <property type="match status" value="1"/>
</dbReference>
<dbReference type="InterPro" id="IPR050115">
    <property type="entry name" value="Proteasome_alpha"/>
</dbReference>
<evidence type="ECO:0000256" key="2">
    <source>
        <dbReference type="ARBA" id="ARBA00022942"/>
    </source>
</evidence>
<evidence type="ECO:0000256" key="3">
    <source>
        <dbReference type="ARBA" id="ARBA00023242"/>
    </source>
</evidence>
<dbReference type="InterPro" id="IPR000426">
    <property type="entry name" value="Proteasome_asu_N"/>
</dbReference>
<dbReference type="PANTHER" id="PTHR11599">
    <property type="entry name" value="PROTEASOME SUBUNIT ALPHA/BETA"/>
    <property type="match status" value="1"/>
</dbReference>